<evidence type="ECO:0000313" key="3">
    <source>
        <dbReference type="Proteomes" id="UP000224044"/>
    </source>
</evidence>
<dbReference type="GO" id="GO:0003677">
    <property type="term" value="F:DNA binding"/>
    <property type="evidence" value="ECO:0007669"/>
    <property type="project" value="InterPro"/>
</dbReference>
<dbReference type="EMBL" id="NUSY01000030">
    <property type="protein sequence ID" value="PHE10029.1"/>
    <property type="molecule type" value="Genomic_DNA"/>
</dbReference>
<dbReference type="PANTHER" id="PTHR30015:SF6">
    <property type="entry name" value="SLL1429 PROTEIN"/>
    <property type="match status" value="1"/>
</dbReference>
<dbReference type="PANTHER" id="PTHR30015">
    <property type="entry name" value="MRR RESTRICTION SYSTEM PROTEIN"/>
    <property type="match status" value="1"/>
</dbReference>
<sequence>MDGYQFEEFVAQLFQDMGYKTEVTSGSGDYGIDVIARRKGLNIGIQAKRYSDKVPNKAVQEVIAGIAFYNLDRGLVTTNNYYTKQAQNQAKSTNVLLWERDILQQKLREVYGDMQNLDKRE</sequence>
<feature type="domain" description="Restriction endonuclease type IV Mrr" evidence="1">
    <location>
        <begin position="1"/>
        <end position="105"/>
    </location>
</feature>
<dbReference type="Proteomes" id="UP000224044">
    <property type="component" value="Unassembled WGS sequence"/>
</dbReference>
<dbReference type="GO" id="GO:0009307">
    <property type="term" value="P:DNA restriction-modification system"/>
    <property type="evidence" value="ECO:0007669"/>
    <property type="project" value="InterPro"/>
</dbReference>
<name>A0A855D1H7_9BACI</name>
<dbReference type="Gene3D" id="3.40.1350.10">
    <property type="match status" value="1"/>
</dbReference>
<keyword evidence="2" id="KW-0255">Endonuclease</keyword>
<dbReference type="Pfam" id="PF04471">
    <property type="entry name" value="Mrr_cat"/>
    <property type="match status" value="1"/>
</dbReference>
<protein>
    <submittedName>
        <fullName evidence="2">Endonuclease</fullName>
    </submittedName>
</protein>
<dbReference type="GO" id="GO:0015666">
    <property type="term" value="F:restriction endodeoxyribonuclease activity"/>
    <property type="evidence" value="ECO:0007669"/>
    <property type="project" value="TreeGrafter"/>
</dbReference>
<proteinExistence type="predicted"/>
<reference evidence="2 3" key="1">
    <citation type="submission" date="2017-09" db="EMBL/GenBank/DDBJ databases">
        <title>Large-scale bioinformatics analysis of Bacillus genomes uncovers conserved roles of natural products in bacterial physiology.</title>
        <authorList>
            <consortium name="Agbiome Team Llc"/>
            <person name="Bleich R.M."/>
            <person name="Grubbs K.J."/>
            <person name="Santa Maria K.C."/>
            <person name="Allen S.E."/>
            <person name="Farag S."/>
            <person name="Shank E.A."/>
            <person name="Bowers A."/>
        </authorList>
    </citation>
    <scope>NUCLEOTIDE SEQUENCE [LARGE SCALE GENOMIC DNA]</scope>
    <source>
        <strain evidence="2 3">AFS042148</strain>
    </source>
</reference>
<dbReference type="AlphaFoldDB" id="A0A855D1H7"/>
<evidence type="ECO:0000313" key="2">
    <source>
        <dbReference type="EMBL" id="PHE10029.1"/>
    </source>
</evidence>
<dbReference type="InterPro" id="IPR007560">
    <property type="entry name" value="Restrct_endonuc_IV_Mrr"/>
</dbReference>
<keyword evidence="2" id="KW-0378">Hydrolase</keyword>
<dbReference type="InterPro" id="IPR052906">
    <property type="entry name" value="Type_IV_Methyl-Rstrct_Enzyme"/>
</dbReference>
<keyword evidence="2" id="KW-0540">Nuclease</keyword>
<evidence type="ECO:0000259" key="1">
    <source>
        <dbReference type="Pfam" id="PF04471"/>
    </source>
</evidence>
<dbReference type="InterPro" id="IPR011856">
    <property type="entry name" value="tRNA_endonuc-like_dom_sf"/>
</dbReference>
<dbReference type="InterPro" id="IPR011335">
    <property type="entry name" value="Restrct_endonuc-II-like"/>
</dbReference>
<organism evidence="2 3">
    <name type="scientific">Bacillus toyonensis</name>
    <dbReference type="NCBI Taxonomy" id="155322"/>
    <lineage>
        <taxon>Bacteria</taxon>
        <taxon>Bacillati</taxon>
        <taxon>Bacillota</taxon>
        <taxon>Bacilli</taxon>
        <taxon>Bacillales</taxon>
        <taxon>Bacillaceae</taxon>
        <taxon>Bacillus</taxon>
        <taxon>Bacillus cereus group</taxon>
    </lineage>
</organism>
<dbReference type="SUPFAM" id="SSF52980">
    <property type="entry name" value="Restriction endonuclease-like"/>
    <property type="match status" value="1"/>
</dbReference>
<gene>
    <name evidence="2" type="ORF">COF62_19720</name>
</gene>
<accession>A0A855D1H7</accession>
<comment type="caution">
    <text evidence="2">The sequence shown here is derived from an EMBL/GenBank/DDBJ whole genome shotgun (WGS) entry which is preliminary data.</text>
</comment>